<keyword evidence="2" id="KW-1185">Reference proteome</keyword>
<evidence type="ECO:0000313" key="2">
    <source>
        <dbReference type="Proteomes" id="UP000028194"/>
    </source>
</evidence>
<dbReference type="KEGG" id="nev:NTE_01700"/>
<dbReference type="AlphaFoldDB" id="A0A075MQF3"/>
<dbReference type="Proteomes" id="UP000028194">
    <property type="component" value="Chromosome"/>
</dbReference>
<accession>A0A075MQF3</accession>
<dbReference type="STRING" id="1459636.NTE_01700"/>
<proteinExistence type="predicted"/>
<protein>
    <submittedName>
        <fullName evidence="1">Uncharacterized protein</fullName>
    </submittedName>
</protein>
<gene>
    <name evidence="1" type="ORF">NTE_01700</name>
</gene>
<organism evidence="1 2">
    <name type="scientific">Candidatus Nitrososphaera evergladensis SR1</name>
    <dbReference type="NCBI Taxonomy" id="1459636"/>
    <lineage>
        <taxon>Archaea</taxon>
        <taxon>Nitrososphaerota</taxon>
        <taxon>Nitrososphaeria</taxon>
        <taxon>Nitrososphaerales</taxon>
        <taxon>Nitrososphaeraceae</taxon>
        <taxon>Nitrososphaera</taxon>
    </lineage>
</organism>
<reference evidence="1 2" key="1">
    <citation type="journal article" date="2014" name="PLoS ONE">
        <title>Genome Sequence of Candidatus Nitrososphaera evergladensis from Group I.1b Enriched from Everglades Soil Reveals Novel Genomic Features of the Ammonia-Oxidizing Archaea.</title>
        <authorList>
            <person name="Zhalnina K.V."/>
            <person name="Dias R."/>
            <person name="Leonard M.T."/>
            <person name="Dorr de Quadros P."/>
            <person name="Camargo F.A."/>
            <person name="Drew J.C."/>
            <person name="Farmerie W.G."/>
            <person name="Daroub S.H."/>
            <person name="Triplett E.W."/>
        </authorList>
    </citation>
    <scope>NUCLEOTIDE SEQUENCE [LARGE SCALE GENOMIC DNA]</scope>
    <source>
        <strain evidence="1 2">SR1</strain>
    </source>
</reference>
<dbReference type="HOGENOM" id="CLU_1891321_0_0_2"/>
<evidence type="ECO:0000313" key="1">
    <source>
        <dbReference type="EMBL" id="AIF83761.1"/>
    </source>
</evidence>
<name>A0A075MQF3_9ARCH</name>
<dbReference type="EMBL" id="CP007174">
    <property type="protein sequence ID" value="AIF83761.1"/>
    <property type="molecule type" value="Genomic_DNA"/>
</dbReference>
<sequence>MICIAMKRISLIDQNHKIFKDVRQILYPPILDNNNDVVDAESRIKAAIEELESAKRPELGGIYNEHIDRRIKLLQNFPKDLNLIENESQKLTNELIENGRKNLSDPAISLERIGLWERLGDLEFLKSILDSPNN</sequence>